<evidence type="ECO:0000256" key="2">
    <source>
        <dbReference type="SAM" id="MobiDB-lite"/>
    </source>
</evidence>
<evidence type="ECO:0000256" key="3">
    <source>
        <dbReference type="SAM" id="Phobius"/>
    </source>
</evidence>
<dbReference type="EMBL" id="LGTL01000018">
    <property type="protein sequence ID" value="KPA76945.1"/>
    <property type="molecule type" value="Genomic_DNA"/>
</dbReference>
<keyword evidence="5" id="KW-1185">Reference proteome</keyword>
<gene>
    <name evidence="4" type="ORF">ABB37_07321</name>
</gene>
<feature type="compositionally biased region" description="Low complexity" evidence="2">
    <location>
        <begin position="9"/>
        <end position="25"/>
    </location>
</feature>
<feature type="compositionally biased region" description="Low complexity" evidence="2">
    <location>
        <begin position="32"/>
        <end position="48"/>
    </location>
</feature>
<name>A0A0M9FVI9_LEPPY</name>
<dbReference type="Proteomes" id="UP000037923">
    <property type="component" value="Unassembled WGS sequence"/>
</dbReference>
<feature type="coiled-coil region" evidence="1">
    <location>
        <begin position="254"/>
        <end position="425"/>
    </location>
</feature>
<keyword evidence="3" id="KW-1133">Transmembrane helix</keyword>
<evidence type="ECO:0000313" key="5">
    <source>
        <dbReference type="Proteomes" id="UP000037923"/>
    </source>
</evidence>
<feature type="region of interest" description="Disordered" evidence="2">
    <location>
        <begin position="430"/>
        <end position="503"/>
    </location>
</feature>
<dbReference type="OMA" id="AQAEHEC"/>
<comment type="caution">
    <text evidence="4">The sequence shown here is derived from an EMBL/GenBank/DDBJ whole genome shotgun (WGS) entry which is preliminary data.</text>
</comment>
<feature type="coiled-coil region" evidence="1">
    <location>
        <begin position="503"/>
        <end position="540"/>
    </location>
</feature>
<dbReference type="VEuPathDB" id="TriTrypDB:LpyrH10_18_0480"/>
<organism evidence="4 5">
    <name type="scientific">Leptomonas pyrrhocoris</name>
    <name type="common">Firebug parasite</name>
    <dbReference type="NCBI Taxonomy" id="157538"/>
    <lineage>
        <taxon>Eukaryota</taxon>
        <taxon>Discoba</taxon>
        <taxon>Euglenozoa</taxon>
        <taxon>Kinetoplastea</taxon>
        <taxon>Metakinetoplastina</taxon>
        <taxon>Trypanosomatida</taxon>
        <taxon>Trypanosomatidae</taxon>
        <taxon>Leishmaniinae</taxon>
        <taxon>Leptomonas</taxon>
    </lineage>
</organism>
<keyword evidence="3" id="KW-0472">Membrane</keyword>
<feature type="coiled-coil region" evidence="1">
    <location>
        <begin position="66"/>
        <end position="100"/>
    </location>
</feature>
<dbReference type="RefSeq" id="XP_015655383.1">
    <property type="nucleotide sequence ID" value="XM_015805906.1"/>
</dbReference>
<feature type="transmembrane region" description="Helical" evidence="3">
    <location>
        <begin position="646"/>
        <end position="664"/>
    </location>
</feature>
<feature type="region of interest" description="Disordered" evidence="2">
    <location>
        <begin position="1"/>
        <end position="48"/>
    </location>
</feature>
<dbReference type="AlphaFoldDB" id="A0A0M9FVI9"/>
<proteinExistence type="predicted"/>
<feature type="coiled-coil region" evidence="1">
    <location>
        <begin position="131"/>
        <end position="209"/>
    </location>
</feature>
<accession>A0A0M9FVI9</accession>
<sequence length="665" mass="72728">MESDEAQGTAPAAAAADVSTTVDPVGAPPAVVPSTSPSTDASASASPAMAAEARLHALETKTAMWKEAVATQLNDASRKNKKLREELRAVREEMDAALGDLRVQLTDEFHERTAMQREELAALTTQAALLREEKKAMAAAHEAELQRARVQLRELIQLEVETNYKRKDEQWSKEMTALQTRAEAKETEKVQAEHECEVLKMRLNRLGAQYEELASLLQPKGGEGSSAPSQASDGLDEAAGLHIQGPARQQTAVNAAFTQQLESMKAELQSKEQHTQFVLDRAKQEHEAEKSQLLRELQLREEELKVAHTLLKQVQVESSGYQQRVSHAQTEKQALEQRYAAKVAALNAKLAERVQVVEEAQVVTKRLQEQLRTAQQQVATLEEESIMREEAFHSLMLSEDDKRVVMELQRAVQTARDEAEAWKMQYYTALSSPPNGAKTATGDRGGTPSAIQEGGRSSGGRDGGEAALSTAASPAVETNHNNRDGASPHAVPAAAVRTPQAWHEQLAAKEASLEAHAAQLERKAHLLDAAEAKLNDMRRSLASQASILLQQQKGGRRERNSDNGVVFREGKDGGGLVEESEHEMLGASPIISTAASLLPSTWHGSLRALETQRRRLHLPGSCRCMFCFFSGGGNSGAPLRLRRDPFVFTLIVILFVMLIIVVSAM</sequence>
<dbReference type="EMBL" id="LGTL01000018">
    <property type="protein sequence ID" value="KPA76944.1"/>
    <property type="molecule type" value="Genomic_DNA"/>
</dbReference>
<dbReference type="OrthoDB" id="273531at2759"/>
<feature type="region of interest" description="Disordered" evidence="2">
    <location>
        <begin position="549"/>
        <end position="574"/>
    </location>
</feature>
<evidence type="ECO:0000256" key="1">
    <source>
        <dbReference type="SAM" id="Coils"/>
    </source>
</evidence>
<reference evidence="4 5" key="1">
    <citation type="submission" date="2015-07" db="EMBL/GenBank/DDBJ databases">
        <title>High-quality genome of monoxenous trypanosomatid Leptomonas pyrrhocoris.</title>
        <authorList>
            <person name="Flegontov P."/>
            <person name="Butenko A."/>
            <person name="Firsov S."/>
            <person name="Vlcek C."/>
            <person name="Logacheva M.D."/>
            <person name="Field M."/>
            <person name="Filatov D."/>
            <person name="Flegontova O."/>
            <person name="Gerasimov E."/>
            <person name="Jackson A.P."/>
            <person name="Kelly S."/>
            <person name="Opperdoes F."/>
            <person name="O'Reilly A."/>
            <person name="Votypka J."/>
            <person name="Yurchenko V."/>
            <person name="Lukes J."/>
        </authorList>
    </citation>
    <scope>NUCLEOTIDE SEQUENCE [LARGE SCALE GENOMIC DNA]</scope>
    <source>
        <strain evidence="4">H10</strain>
    </source>
</reference>
<evidence type="ECO:0000313" key="4">
    <source>
        <dbReference type="EMBL" id="KPA76945.1"/>
    </source>
</evidence>
<keyword evidence="1" id="KW-0175">Coiled coil</keyword>
<dbReference type="RefSeq" id="XP_015655384.1">
    <property type="nucleotide sequence ID" value="XM_015805907.1"/>
</dbReference>
<dbReference type="GeneID" id="26907607"/>
<protein>
    <submittedName>
        <fullName evidence="4">Uncharacterized protein</fullName>
    </submittedName>
</protein>
<keyword evidence="3" id="KW-0812">Transmembrane</keyword>
<feature type="compositionally biased region" description="Polar residues" evidence="2">
    <location>
        <begin position="470"/>
        <end position="479"/>
    </location>
</feature>